<name>A0A381Z9S6_9ZZZZ</name>
<evidence type="ECO:0000313" key="2">
    <source>
        <dbReference type="EMBL" id="SVA85622.1"/>
    </source>
</evidence>
<dbReference type="EMBL" id="UINC01020380">
    <property type="protein sequence ID" value="SVA85622.1"/>
    <property type="molecule type" value="Genomic_DNA"/>
</dbReference>
<organism evidence="2">
    <name type="scientific">marine metagenome</name>
    <dbReference type="NCBI Taxonomy" id="408172"/>
    <lineage>
        <taxon>unclassified sequences</taxon>
        <taxon>metagenomes</taxon>
        <taxon>ecological metagenomes</taxon>
    </lineage>
</organism>
<accession>A0A381Z9S6</accession>
<dbReference type="AlphaFoldDB" id="A0A381Z9S6"/>
<reference evidence="2" key="1">
    <citation type="submission" date="2018-05" db="EMBL/GenBank/DDBJ databases">
        <authorList>
            <person name="Lanie J.A."/>
            <person name="Ng W.-L."/>
            <person name="Kazmierczak K.M."/>
            <person name="Andrzejewski T.M."/>
            <person name="Davidsen T.M."/>
            <person name="Wayne K.J."/>
            <person name="Tettelin H."/>
            <person name="Glass J.I."/>
            <person name="Rusch D."/>
            <person name="Podicherti R."/>
            <person name="Tsui H.-C.T."/>
            <person name="Winkler M.E."/>
        </authorList>
    </citation>
    <scope>NUCLEOTIDE SEQUENCE</scope>
</reference>
<feature type="region of interest" description="Disordered" evidence="1">
    <location>
        <begin position="42"/>
        <end position="70"/>
    </location>
</feature>
<feature type="region of interest" description="Disordered" evidence="1">
    <location>
        <begin position="1"/>
        <end position="21"/>
    </location>
</feature>
<evidence type="ECO:0000256" key="1">
    <source>
        <dbReference type="SAM" id="MobiDB-lite"/>
    </source>
</evidence>
<sequence>MAGNLDETGRPLPLDDPKRKEPNFCVACAHLRKFQDKHGLVRGTKTSRRFRGYQTDSDDRGDPPPGSFNP</sequence>
<feature type="compositionally biased region" description="Basic and acidic residues" evidence="1">
    <location>
        <begin position="7"/>
        <end position="21"/>
    </location>
</feature>
<proteinExistence type="predicted"/>
<protein>
    <submittedName>
        <fullName evidence="2">Uncharacterized protein</fullName>
    </submittedName>
</protein>
<gene>
    <name evidence="2" type="ORF">METZ01_LOCUS138476</name>
</gene>